<organism evidence="2 3">
    <name type="scientific">Crassostrea virginica</name>
    <name type="common">Eastern oyster</name>
    <dbReference type="NCBI Taxonomy" id="6565"/>
    <lineage>
        <taxon>Eukaryota</taxon>
        <taxon>Metazoa</taxon>
        <taxon>Spiralia</taxon>
        <taxon>Lophotrochozoa</taxon>
        <taxon>Mollusca</taxon>
        <taxon>Bivalvia</taxon>
        <taxon>Autobranchia</taxon>
        <taxon>Pteriomorphia</taxon>
        <taxon>Ostreida</taxon>
        <taxon>Ostreoidea</taxon>
        <taxon>Ostreidae</taxon>
        <taxon>Crassostrea</taxon>
    </lineage>
</organism>
<evidence type="ECO:0000313" key="2">
    <source>
        <dbReference type="Proteomes" id="UP000694844"/>
    </source>
</evidence>
<dbReference type="KEGG" id="cvn:111136577"/>
<reference evidence="3" key="1">
    <citation type="submission" date="2025-08" db="UniProtKB">
        <authorList>
            <consortium name="RefSeq"/>
        </authorList>
    </citation>
    <scope>IDENTIFICATION</scope>
    <source>
        <tissue evidence="3">Whole sample</tissue>
    </source>
</reference>
<keyword evidence="1" id="KW-0472">Membrane</keyword>
<keyword evidence="2" id="KW-1185">Reference proteome</keyword>
<dbReference type="AlphaFoldDB" id="A0A8B8ETE3"/>
<accession>A0A8B8ETE3</accession>
<gene>
    <name evidence="3" type="primary">LOC111136577</name>
</gene>
<proteinExistence type="predicted"/>
<dbReference type="Proteomes" id="UP000694844">
    <property type="component" value="Chromosome 5"/>
</dbReference>
<name>A0A8B8ETE3_CRAVI</name>
<keyword evidence="1" id="KW-1133">Transmembrane helix</keyword>
<feature type="transmembrane region" description="Helical" evidence="1">
    <location>
        <begin position="96"/>
        <end position="115"/>
    </location>
</feature>
<dbReference type="GeneID" id="111136577"/>
<protein>
    <submittedName>
        <fullName evidence="3">Uncharacterized protein LOC111136577</fullName>
    </submittedName>
</protein>
<keyword evidence="1" id="KW-0812">Transmembrane</keyword>
<sequence>MVHPARYVFQQNLSARIGRMFSLNNYPYIKSLFQPPPAAPKRYDFLPAVYKEDQFLNKGLPINRCAEESTDGFMPDLAFAKYGYFRYHFNQYSMRGLWHVGLFFVFGWGTIFYLAKLKLGKVIGKANEKKKEVNDALLRQKAVDFAAEQEKAKKILAERAAAQL</sequence>
<evidence type="ECO:0000313" key="3">
    <source>
        <dbReference type="RefSeq" id="XP_022343231.1"/>
    </source>
</evidence>
<dbReference type="RefSeq" id="XP_022343231.1">
    <property type="nucleotide sequence ID" value="XM_022487523.1"/>
</dbReference>
<evidence type="ECO:0000256" key="1">
    <source>
        <dbReference type="SAM" id="Phobius"/>
    </source>
</evidence>
<dbReference type="OrthoDB" id="6080082at2759"/>